<dbReference type="AlphaFoldDB" id="A0A2T5FZ75"/>
<protein>
    <submittedName>
        <fullName evidence="1">Uncharacterized protein</fullName>
    </submittedName>
</protein>
<organism evidence="1 2">
    <name type="scientific">Sphingomonas oleivorans</name>
    <dbReference type="NCBI Taxonomy" id="1735121"/>
    <lineage>
        <taxon>Bacteria</taxon>
        <taxon>Pseudomonadati</taxon>
        <taxon>Pseudomonadota</taxon>
        <taxon>Alphaproteobacteria</taxon>
        <taxon>Sphingomonadales</taxon>
        <taxon>Sphingomonadaceae</taxon>
        <taxon>Sphingomonas</taxon>
    </lineage>
</organism>
<dbReference type="EMBL" id="NWBU01000005">
    <property type="protein sequence ID" value="PTQ12004.1"/>
    <property type="molecule type" value="Genomic_DNA"/>
</dbReference>
<gene>
    <name evidence="1" type="ORF">CLG96_05330</name>
</gene>
<accession>A0A2T5FZ75</accession>
<proteinExistence type="predicted"/>
<comment type="caution">
    <text evidence="1">The sequence shown here is derived from an EMBL/GenBank/DDBJ whole genome shotgun (WGS) entry which is preliminary data.</text>
</comment>
<evidence type="ECO:0000313" key="2">
    <source>
        <dbReference type="Proteomes" id="UP000244162"/>
    </source>
</evidence>
<dbReference type="Proteomes" id="UP000244162">
    <property type="component" value="Unassembled WGS sequence"/>
</dbReference>
<keyword evidence="2" id="KW-1185">Reference proteome</keyword>
<sequence>MHLAFCSLRSFAILTQGARRILIHLRILAGFKRNLCEFDQGTRGQINRRRLSAIDAHGYSG</sequence>
<name>A0A2T5FZ75_9SPHN</name>
<reference evidence="1 2" key="1">
    <citation type="submission" date="2017-09" db="EMBL/GenBank/DDBJ databases">
        <title>Sphingomonas panjinensis sp.nov., isolated from oil-contaminated soil.</title>
        <authorList>
            <person name="Wang L."/>
            <person name="Chen L."/>
        </authorList>
    </citation>
    <scope>NUCLEOTIDE SEQUENCE [LARGE SCALE GENOMIC DNA]</scope>
    <source>
        <strain evidence="1 2">FW-11</strain>
    </source>
</reference>
<evidence type="ECO:0000313" key="1">
    <source>
        <dbReference type="EMBL" id="PTQ12004.1"/>
    </source>
</evidence>